<evidence type="ECO:0000256" key="1">
    <source>
        <dbReference type="SAM" id="Coils"/>
    </source>
</evidence>
<geneLocation type="plasmid" evidence="2 3">
    <name>pPP2</name>
</geneLocation>
<feature type="coiled-coil region" evidence="1">
    <location>
        <begin position="213"/>
        <end position="240"/>
    </location>
</feature>
<sequence length="255" mass="30421">MTYKEDKNFTKLLNQISELNINYNQDHLDCLYRDLKLYVNTTEKGYIDLTIPSFFSENYYVDIIIRELGGKTNKSFDSVDEYLSNDIATFVFENYFSESKENTLSKMLSEISRITKNNFVYKIISESTYDENKNQTSVTLEFSVNDNIYKITHDDYFEDGTLKSSFILKELLPKLNGALIKGHLLYICEEWIQFIYFENEKDYLKFKESANYYSEIELKKDNINSEIKSIEKEIIIESNENKLESKTPWWKRLWR</sequence>
<name>A0ABM7VK50_9BACT</name>
<keyword evidence="2" id="KW-0614">Plasmid</keyword>
<evidence type="ECO:0000313" key="3">
    <source>
        <dbReference type="Proteomes" id="UP001354989"/>
    </source>
</evidence>
<protein>
    <recommendedName>
        <fullName evidence="4">Phage protein</fullName>
    </recommendedName>
</protein>
<keyword evidence="3" id="KW-1185">Reference proteome</keyword>
<dbReference type="EMBL" id="AP025294">
    <property type="protein sequence ID" value="BDD01371.1"/>
    <property type="molecule type" value="Genomic_DNA"/>
</dbReference>
<organism evidence="2 3">
    <name type="scientific">Persicobacter psychrovividus</name>
    <dbReference type="NCBI Taxonomy" id="387638"/>
    <lineage>
        <taxon>Bacteria</taxon>
        <taxon>Pseudomonadati</taxon>
        <taxon>Bacteroidota</taxon>
        <taxon>Cytophagia</taxon>
        <taxon>Cytophagales</taxon>
        <taxon>Persicobacteraceae</taxon>
        <taxon>Persicobacter</taxon>
    </lineage>
</organism>
<accession>A0ABM7VK50</accession>
<keyword evidence="1" id="KW-0175">Coiled coil</keyword>
<evidence type="ECO:0000313" key="2">
    <source>
        <dbReference type="EMBL" id="BDD01371.1"/>
    </source>
</evidence>
<reference evidence="2 3" key="1">
    <citation type="submission" date="2021-12" db="EMBL/GenBank/DDBJ databases">
        <title>Genome sequencing of bacteria with rrn-lacking chromosome and rrn-plasmid.</title>
        <authorList>
            <person name="Anda M."/>
            <person name="Iwasaki W."/>
        </authorList>
    </citation>
    <scope>NUCLEOTIDE SEQUENCE [LARGE SCALE GENOMIC DNA]</scope>
    <source>
        <strain evidence="2 3">NBRC 101262</strain>
        <plasmid evidence="2 3">pPP2</plasmid>
    </source>
</reference>
<proteinExistence type="predicted"/>
<gene>
    <name evidence="2" type="ORF">PEPS_36510</name>
</gene>
<dbReference type="RefSeq" id="WP_338398679.1">
    <property type="nucleotide sequence ID" value="NZ_AP025294.1"/>
</dbReference>
<evidence type="ECO:0008006" key="4">
    <source>
        <dbReference type="Google" id="ProtNLM"/>
    </source>
</evidence>
<dbReference type="Proteomes" id="UP001354989">
    <property type="component" value="Plasmid pPP2"/>
</dbReference>